<evidence type="ECO:0000313" key="2">
    <source>
        <dbReference type="Proteomes" id="UP000283269"/>
    </source>
</evidence>
<dbReference type="Proteomes" id="UP000283269">
    <property type="component" value="Unassembled WGS sequence"/>
</dbReference>
<dbReference type="InParanoid" id="A0A409WZG6"/>
<gene>
    <name evidence="1" type="ORF">CVT25_000920</name>
</gene>
<organism evidence="1 2">
    <name type="scientific">Psilocybe cyanescens</name>
    <dbReference type="NCBI Taxonomy" id="93625"/>
    <lineage>
        <taxon>Eukaryota</taxon>
        <taxon>Fungi</taxon>
        <taxon>Dikarya</taxon>
        <taxon>Basidiomycota</taxon>
        <taxon>Agaricomycotina</taxon>
        <taxon>Agaricomycetes</taxon>
        <taxon>Agaricomycetidae</taxon>
        <taxon>Agaricales</taxon>
        <taxon>Agaricineae</taxon>
        <taxon>Strophariaceae</taxon>
        <taxon>Psilocybe</taxon>
    </lineage>
</organism>
<proteinExistence type="predicted"/>
<dbReference type="AlphaFoldDB" id="A0A409WZG6"/>
<keyword evidence="2" id="KW-1185">Reference proteome</keyword>
<reference evidence="1 2" key="1">
    <citation type="journal article" date="2018" name="Evol. Lett.">
        <title>Horizontal gene cluster transfer increased hallucinogenic mushroom diversity.</title>
        <authorList>
            <person name="Reynolds H.T."/>
            <person name="Vijayakumar V."/>
            <person name="Gluck-Thaler E."/>
            <person name="Korotkin H.B."/>
            <person name="Matheny P.B."/>
            <person name="Slot J.C."/>
        </authorList>
    </citation>
    <scope>NUCLEOTIDE SEQUENCE [LARGE SCALE GENOMIC DNA]</scope>
    <source>
        <strain evidence="1 2">2631</strain>
    </source>
</reference>
<dbReference type="STRING" id="93625.A0A409WZG6"/>
<evidence type="ECO:0000313" key="1">
    <source>
        <dbReference type="EMBL" id="PPQ83862.1"/>
    </source>
</evidence>
<dbReference type="EMBL" id="NHYD01002961">
    <property type="protein sequence ID" value="PPQ83862.1"/>
    <property type="molecule type" value="Genomic_DNA"/>
</dbReference>
<sequence>MMLPTMPNKNHSSAPKFDRKAGSLSMFLDKVEQLSVSCELTPRQTIEWVICYAPGSDEHKLWSNLDTSTGNDWGAFKRELFAQYPGSTGDCKYSVADLEMLTEKQAAGQITTAEQFGIFYRSFMKISRFLKAKNKLNNHEISSLFMHGLDYSFRLQVRSQMWAENPKHHSDDPYTLLQICEAALFILSCNHDNVDTESALTESAISTIKKERFDLSGISSSLQTSGVNINALTLELIKHMGLQTAVTVGQMNQNGGYNNSAVPNAPRLRSNNCLFCSDSSHYQHSCPKVTKYIQKRLCICNNENYIILPNRTRVTPWTAPGQNIMERLDN</sequence>
<accession>A0A409WZG6</accession>
<dbReference type="OrthoDB" id="3260546at2759"/>
<name>A0A409WZG6_PSICY</name>
<comment type="caution">
    <text evidence="1">The sequence shown here is derived from an EMBL/GenBank/DDBJ whole genome shotgun (WGS) entry which is preliminary data.</text>
</comment>
<protein>
    <submittedName>
        <fullName evidence="1">Uncharacterized protein</fullName>
    </submittedName>
</protein>